<feature type="transmembrane region" description="Helical" evidence="11">
    <location>
        <begin position="57"/>
        <end position="75"/>
    </location>
</feature>
<keyword evidence="11" id="KW-0472">Membrane</keyword>
<dbReference type="PROSITE" id="PS50109">
    <property type="entry name" value="HIS_KIN"/>
    <property type="match status" value="1"/>
</dbReference>
<evidence type="ECO:0000259" key="14">
    <source>
        <dbReference type="PROSITE" id="PS50112"/>
    </source>
</evidence>
<name>A0AA96FB18_9MICO</name>
<keyword evidence="8 15" id="KW-0067">ATP-binding</keyword>
<dbReference type="Proteomes" id="UP001304125">
    <property type="component" value="Chromosome"/>
</dbReference>
<evidence type="ECO:0000259" key="13">
    <source>
        <dbReference type="PROSITE" id="PS50110"/>
    </source>
</evidence>
<evidence type="ECO:0000259" key="12">
    <source>
        <dbReference type="PROSITE" id="PS50109"/>
    </source>
</evidence>
<dbReference type="InterPro" id="IPR001789">
    <property type="entry name" value="Sig_transdc_resp-reg_receiver"/>
</dbReference>
<feature type="modified residue" description="4-aspartylphosphate" evidence="10">
    <location>
        <position position="687"/>
    </location>
</feature>
<reference evidence="15 16" key="1">
    <citation type="submission" date="2023-09" db="EMBL/GenBank/DDBJ databases">
        <title>Demequina sp. a novel bacteria isolated from Capsicum annuum.</title>
        <authorList>
            <person name="Humaira Z."/>
            <person name="Lee J."/>
            <person name="Cho D."/>
        </authorList>
    </citation>
    <scope>NUCLEOTIDE SEQUENCE [LARGE SCALE GENOMIC DNA]</scope>
    <source>
        <strain evidence="15 16">OYTSA14</strain>
    </source>
</reference>
<dbReference type="Pfam" id="PF08447">
    <property type="entry name" value="PAS_3"/>
    <property type="match status" value="1"/>
</dbReference>
<dbReference type="InterPro" id="IPR005467">
    <property type="entry name" value="His_kinase_dom"/>
</dbReference>
<keyword evidence="4 10" id="KW-0597">Phosphoprotein</keyword>
<sequence length="763" mass="81153">MAEPAQRQRRIVVPVALIAAGLVVTFLIDLAIQFPIGMTIAYALLVIAAMRTDRMSLVIGTAAASVVGILTAELIDHSSTASLTITETEHQVSRAFQVAGVVIIAVLGVADLRRRQLVARAHQERDSSALALEGTTARLREEQTRTAALAESIPSPVWLMSQDGSLAYANDAVHDYLGIDPVHLEEWLETVHPDDRDWVRQATLEGVTSRTVFSHEARYRNAAGDYRTHVVQAAPMKVGGITQWWSTAIDIEDLRSTQEQAARTMREHLQTLQAIGDGVILLDHGQRITYVNPGACTILGRDRDALLHHTLVELYPYLEGTALERAFEEVVHTGHASHLVHYAKFAARWIDITIAPAPEGFTGYMTDVTAQRELERTREQATRLESIGQLTGGIAHDFNNLLTVIAGGAEALADDDLPAHSAEMRAMIAEAADRGAGLIRSLLAFARRQPLHPEPTSIVEAVVGMGPLLMRTLGDTIAVTVDIAENLPLVEVDRAKLDNAVLNLAINARDAMPSGGHLLIEARLSSSRADGAIRALDLPEGDYVRLSVTDTGVGIAPELLPRLFEPFFTTKPLGEGTGLGLAMVWGFASQSGGTLSVVSAPGEGSTFSLHLPAVAAAAAAAAAPATRASRPSATGSTVLLVEDDALVRAVMAAQLGGLGYTVVEASTAPQALSMLEGRPDIAIVITDIAMPGGMSGRELADRARLARPSLPVLCVSGYSEEALTADGWLGPGMDYLAKPFTVHELSAHVTRLLGGDSPGTATA</sequence>
<dbReference type="InterPro" id="IPR003594">
    <property type="entry name" value="HATPase_dom"/>
</dbReference>
<evidence type="ECO:0000256" key="9">
    <source>
        <dbReference type="ARBA" id="ARBA00023012"/>
    </source>
</evidence>
<feature type="domain" description="PAS" evidence="14">
    <location>
        <begin position="264"/>
        <end position="334"/>
    </location>
</feature>
<dbReference type="PROSITE" id="PS50110">
    <property type="entry name" value="RESPONSE_REGULATORY"/>
    <property type="match status" value="1"/>
</dbReference>
<dbReference type="SMART" id="SM00091">
    <property type="entry name" value="PAS"/>
    <property type="match status" value="2"/>
</dbReference>
<gene>
    <name evidence="15" type="ORF">RN606_04060</name>
</gene>
<feature type="domain" description="Histidine kinase" evidence="12">
    <location>
        <begin position="393"/>
        <end position="615"/>
    </location>
</feature>
<dbReference type="PROSITE" id="PS50112">
    <property type="entry name" value="PAS"/>
    <property type="match status" value="2"/>
</dbReference>
<feature type="transmembrane region" description="Helical" evidence="11">
    <location>
        <begin position="34"/>
        <end position="50"/>
    </location>
</feature>
<keyword evidence="16" id="KW-1185">Reference proteome</keyword>
<dbReference type="Gene3D" id="3.40.50.2300">
    <property type="match status" value="1"/>
</dbReference>
<dbReference type="NCBIfam" id="TIGR00229">
    <property type="entry name" value="sensory_box"/>
    <property type="match status" value="1"/>
</dbReference>
<dbReference type="Gene3D" id="3.30.565.10">
    <property type="entry name" value="Histidine kinase-like ATPase, C-terminal domain"/>
    <property type="match status" value="1"/>
</dbReference>
<dbReference type="InterPro" id="IPR036097">
    <property type="entry name" value="HisK_dim/P_sf"/>
</dbReference>
<dbReference type="SMART" id="SM00387">
    <property type="entry name" value="HATPase_c"/>
    <property type="match status" value="1"/>
</dbReference>
<dbReference type="AlphaFoldDB" id="A0AA96FB18"/>
<evidence type="ECO:0000256" key="5">
    <source>
        <dbReference type="ARBA" id="ARBA00022679"/>
    </source>
</evidence>
<dbReference type="InterPro" id="IPR036890">
    <property type="entry name" value="HATPase_C_sf"/>
</dbReference>
<keyword evidence="9" id="KW-0902">Two-component regulatory system</keyword>
<dbReference type="PANTHER" id="PTHR43065">
    <property type="entry name" value="SENSOR HISTIDINE KINASE"/>
    <property type="match status" value="1"/>
</dbReference>
<dbReference type="InterPro" id="IPR011006">
    <property type="entry name" value="CheY-like_superfamily"/>
</dbReference>
<evidence type="ECO:0000256" key="10">
    <source>
        <dbReference type="PROSITE-ProRule" id="PRU00169"/>
    </source>
</evidence>
<dbReference type="InterPro" id="IPR000014">
    <property type="entry name" value="PAS"/>
</dbReference>
<dbReference type="CDD" id="cd00130">
    <property type="entry name" value="PAS"/>
    <property type="match status" value="2"/>
</dbReference>
<dbReference type="SUPFAM" id="SSF47384">
    <property type="entry name" value="Homodimeric domain of signal transducing histidine kinase"/>
    <property type="match status" value="1"/>
</dbReference>
<dbReference type="Pfam" id="PF08448">
    <property type="entry name" value="PAS_4"/>
    <property type="match status" value="1"/>
</dbReference>
<dbReference type="EMBL" id="CP134879">
    <property type="protein sequence ID" value="WNM25331.1"/>
    <property type="molecule type" value="Genomic_DNA"/>
</dbReference>
<dbReference type="Pfam" id="PF00512">
    <property type="entry name" value="HisKA"/>
    <property type="match status" value="1"/>
</dbReference>
<dbReference type="RefSeq" id="WP_313500204.1">
    <property type="nucleotide sequence ID" value="NZ_CP134879.1"/>
</dbReference>
<evidence type="ECO:0000313" key="15">
    <source>
        <dbReference type="EMBL" id="WNM25331.1"/>
    </source>
</evidence>
<evidence type="ECO:0000256" key="6">
    <source>
        <dbReference type="ARBA" id="ARBA00022741"/>
    </source>
</evidence>
<evidence type="ECO:0000256" key="1">
    <source>
        <dbReference type="ARBA" id="ARBA00000085"/>
    </source>
</evidence>
<dbReference type="SUPFAM" id="SSF52172">
    <property type="entry name" value="CheY-like"/>
    <property type="match status" value="1"/>
</dbReference>
<proteinExistence type="predicted"/>
<feature type="domain" description="Response regulatory" evidence="13">
    <location>
        <begin position="637"/>
        <end position="753"/>
    </location>
</feature>
<dbReference type="InterPro" id="IPR003661">
    <property type="entry name" value="HisK_dim/P_dom"/>
</dbReference>
<dbReference type="GO" id="GO:0005886">
    <property type="term" value="C:plasma membrane"/>
    <property type="evidence" value="ECO:0007669"/>
    <property type="project" value="UniProtKB-SubCell"/>
</dbReference>
<feature type="transmembrane region" description="Helical" evidence="11">
    <location>
        <begin position="12"/>
        <end position="28"/>
    </location>
</feature>
<dbReference type="SMART" id="SM00388">
    <property type="entry name" value="HisKA"/>
    <property type="match status" value="1"/>
</dbReference>
<keyword evidence="7" id="KW-0418">Kinase</keyword>
<comment type="catalytic activity">
    <reaction evidence="1">
        <text>ATP + protein L-histidine = ADP + protein N-phospho-L-histidine.</text>
        <dbReference type="EC" id="2.7.13.3"/>
    </reaction>
</comment>
<evidence type="ECO:0000313" key="16">
    <source>
        <dbReference type="Proteomes" id="UP001304125"/>
    </source>
</evidence>
<evidence type="ECO:0000256" key="4">
    <source>
        <dbReference type="ARBA" id="ARBA00022553"/>
    </source>
</evidence>
<evidence type="ECO:0000256" key="7">
    <source>
        <dbReference type="ARBA" id="ARBA00022777"/>
    </source>
</evidence>
<keyword evidence="11" id="KW-0812">Transmembrane</keyword>
<dbReference type="GO" id="GO:0005524">
    <property type="term" value="F:ATP binding"/>
    <property type="evidence" value="ECO:0007669"/>
    <property type="project" value="UniProtKB-KW"/>
</dbReference>
<feature type="domain" description="PAS" evidence="14">
    <location>
        <begin position="142"/>
        <end position="211"/>
    </location>
</feature>
<dbReference type="Pfam" id="PF00072">
    <property type="entry name" value="Response_reg"/>
    <property type="match status" value="1"/>
</dbReference>
<evidence type="ECO:0000256" key="11">
    <source>
        <dbReference type="SAM" id="Phobius"/>
    </source>
</evidence>
<protein>
    <recommendedName>
        <fullName evidence="3">histidine kinase</fullName>
        <ecNumber evidence="3">2.7.13.3</ecNumber>
    </recommendedName>
</protein>
<keyword evidence="5" id="KW-0808">Transferase</keyword>
<dbReference type="InterPro" id="IPR004358">
    <property type="entry name" value="Sig_transdc_His_kin-like_C"/>
</dbReference>
<evidence type="ECO:0000256" key="8">
    <source>
        <dbReference type="ARBA" id="ARBA00022840"/>
    </source>
</evidence>
<evidence type="ECO:0000256" key="3">
    <source>
        <dbReference type="ARBA" id="ARBA00012438"/>
    </source>
</evidence>
<organism evidence="15 16">
    <name type="scientific">Demequina capsici</name>
    <dbReference type="NCBI Taxonomy" id="3075620"/>
    <lineage>
        <taxon>Bacteria</taxon>
        <taxon>Bacillati</taxon>
        <taxon>Actinomycetota</taxon>
        <taxon>Actinomycetes</taxon>
        <taxon>Micrococcales</taxon>
        <taxon>Demequinaceae</taxon>
        <taxon>Demequina</taxon>
    </lineage>
</organism>
<dbReference type="SUPFAM" id="SSF55874">
    <property type="entry name" value="ATPase domain of HSP90 chaperone/DNA topoisomerase II/histidine kinase"/>
    <property type="match status" value="1"/>
</dbReference>
<dbReference type="Gene3D" id="1.10.287.130">
    <property type="match status" value="1"/>
</dbReference>
<evidence type="ECO:0000256" key="2">
    <source>
        <dbReference type="ARBA" id="ARBA00004236"/>
    </source>
</evidence>
<dbReference type="SMART" id="SM00448">
    <property type="entry name" value="REC"/>
    <property type="match status" value="1"/>
</dbReference>
<accession>A0AA96FB18</accession>
<dbReference type="EC" id="2.7.13.3" evidence="3"/>
<comment type="subcellular location">
    <subcellularLocation>
        <location evidence="2">Cell membrane</location>
    </subcellularLocation>
</comment>
<dbReference type="InterPro" id="IPR013655">
    <property type="entry name" value="PAS_fold_3"/>
</dbReference>
<dbReference type="InterPro" id="IPR035965">
    <property type="entry name" value="PAS-like_dom_sf"/>
</dbReference>
<keyword evidence="11" id="KW-1133">Transmembrane helix</keyword>
<dbReference type="Pfam" id="PF02518">
    <property type="entry name" value="HATPase_c"/>
    <property type="match status" value="1"/>
</dbReference>
<keyword evidence="6" id="KW-0547">Nucleotide-binding</keyword>
<dbReference type="CDD" id="cd00082">
    <property type="entry name" value="HisKA"/>
    <property type="match status" value="1"/>
</dbReference>
<dbReference type="SUPFAM" id="SSF55785">
    <property type="entry name" value="PYP-like sensor domain (PAS domain)"/>
    <property type="match status" value="2"/>
</dbReference>
<dbReference type="PANTHER" id="PTHR43065:SF46">
    <property type="entry name" value="C4-DICARBOXYLATE TRANSPORT SENSOR PROTEIN DCTB"/>
    <property type="match status" value="1"/>
</dbReference>
<dbReference type="PRINTS" id="PR00344">
    <property type="entry name" value="BCTRLSENSOR"/>
</dbReference>
<dbReference type="GO" id="GO:0000155">
    <property type="term" value="F:phosphorelay sensor kinase activity"/>
    <property type="evidence" value="ECO:0007669"/>
    <property type="project" value="InterPro"/>
</dbReference>
<dbReference type="Gene3D" id="3.30.450.20">
    <property type="entry name" value="PAS domain"/>
    <property type="match status" value="2"/>
</dbReference>
<dbReference type="InterPro" id="IPR013656">
    <property type="entry name" value="PAS_4"/>
</dbReference>